<dbReference type="RefSeq" id="XP_040613830.1">
    <property type="nucleotide sequence ID" value="XM_040757896.1"/>
</dbReference>
<protein>
    <submittedName>
        <fullName evidence="4">Coiled-coil domain-containing protein 178</fullName>
    </submittedName>
</protein>
<feature type="region of interest" description="Disordered" evidence="2">
    <location>
        <begin position="622"/>
        <end position="644"/>
    </location>
</feature>
<evidence type="ECO:0000256" key="1">
    <source>
        <dbReference type="SAM" id="Coils"/>
    </source>
</evidence>
<proteinExistence type="predicted"/>
<dbReference type="PANTHER" id="PTHR35088:SF1">
    <property type="entry name" value="COILED-COIL DOMAIN-CONTAINING PROTEIN 178"/>
    <property type="match status" value="1"/>
</dbReference>
<dbReference type="GeneID" id="101835208"/>
<feature type="coiled-coil region" evidence="1">
    <location>
        <begin position="228"/>
        <end position="262"/>
    </location>
</feature>
<sequence>MPENKKDPAYPGMMMNKTKTGKTCLEIKALRDKARALTITENARLQGLTGFDFSKEKELLYESKATNTDESSKGIYFSYPSRRHSCSLVNIPTPCVSKVIAHIEDVESKIQEHLKQFEASFEEWTSTTKDEKEDKDVSVTSPEKEVHPEKARDKKCPELKKKMETLLSEAIHLIKSLETDRADAEQALKQQKSRKKRISMKIDSWSIWKQQELPTAVQKEHELFSKDIAELNYHLEDTAHKVEHLEQEKEKLEQVNAMIQKDIDYMSRHAPLLESKRKQELQALKECYHKKFEVMELFREVHEELNVSIEQCEIAKSKLSQMKVEDEKDICQEETNVDSYKKELGQLSNLQAHYSTSIESVNIHLEEDEETMTEMLRETQSTTNEITNLLKTVDDLKKQFDQYSWKQKNVEQQYMEALNKYYSSKRAWDIELSDVSKDLTDISTNYMSLSEENKRIQSEIVGIKEDIAESIKKKLEYEAEIQSLQELKIKNNSYLRELYKQSYNIGAIYHVAKHKTDELEDQIAEVRRKFKNREDFLKKLTRGEMAAGLEIQKKLYSIEETQLVEMQEYTRRKALYALALAEVEMPLREIEADAVRIRYFHRQHSMMLQDIREKKKLVKKQVESTKKKLRKRSKKSRKELTKTEGKGSLIHQEIEITRNKTIVLNAKNKELGKEIKAIKLELINYEDKLEKLKDEFIKLRFDKEHTQGVFDHLMREKQHCEERIFDEDRRFRRLAEMRQSTLTDTRKLQEDLLAENLRLAKEYQAMQMLFLKEKDAYFNGYDRLLSLNSSVSDKKKLCQLQEKLDKQWQEYFGLVILFNQNRLAKFQGDSQDSIQKILVVQEESSSLMQHILDFFQTLTDGSCEKDG</sequence>
<name>A0ABM2YJK4_MESAU</name>
<feature type="coiled-coil region" evidence="1">
    <location>
        <begin position="167"/>
        <end position="201"/>
    </location>
</feature>
<evidence type="ECO:0000313" key="3">
    <source>
        <dbReference type="Proteomes" id="UP000886700"/>
    </source>
</evidence>
<feature type="coiled-coil region" evidence="1">
    <location>
        <begin position="446"/>
        <end position="529"/>
    </location>
</feature>
<reference evidence="4" key="1">
    <citation type="submission" date="2025-08" db="UniProtKB">
        <authorList>
            <consortium name="RefSeq"/>
        </authorList>
    </citation>
    <scope>IDENTIFICATION</scope>
    <source>
        <tissue evidence="4">Liver</tissue>
    </source>
</reference>
<feature type="region of interest" description="Disordered" evidence="2">
    <location>
        <begin position="128"/>
        <end position="154"/>
    </location>
</feature>
<feature type="compositionally biased region" description="Basic residues" evidence="2">
    <location>
        <begin position="627"/>
        <end position="637"/>
    </location>
</feature>
<dbReference type="InterPro" id="IPR038826">
    <property type="entry name" value="CCDC178"/>
</dbReference>
<dbReference type="Proteomes" id="UP000886700">
    <property type="component" value="Unplaced"/>
</dbReference>
<keyword evidence="1" id="KW-0175">Coiled coil</keyword>
<gene>
    <name evidence="4" type="primary">Ccdc178</name>
</gene>
<dbReference type="PANTHER" id="PTHR35088">
    <property type="entry name" value="COILED-COIL DOMAIN-CONTAINING PROTEIN 178"/>
    <property type="match status" value="1"/>
</dbReference>
<feature type="coiled-coil region" evidence="1">
    <location>
        <begin position="365"/>
        <end position="413"/>
    </location>
</feature>
<evidence type="ECO:0000313" key="4">
    <source>
        <dbReference type="RefSeq" id="XP_040613830.1"/>
    </source>
</evidence>
<keyword evidence="3" id="KW-1185">Reference proteome</keyword>
<evidence type="ECO:0000256" key="2">
    <source>
        <dbReference type="SAM" id="MobiDB-lite"/>
    </source>
</evidence>
<accession>A0ABM2YJK4</accession>
<organism evidence="3 4">
    <name type="scientific">Mesocricetus auratus</name>
    <name type="common">Golden hamster</name>
    <dbReference type="NCBI Taxonomy" id="10036"/>
    <lineage>
        <taxon>Eukaryota</taxon>
        <taxon>Metazoa</taxon>
        <taxon>Chordata</taxon>
        <taxon>Craniata</taxon>
        <taxon>Vertebrata</taxon>
        <taxon>Euteleostomi</taxon>
        <taxon>Mammalia</taxon>
        <taxon>Eutheria</taxon>
        <taxon>Euarchontoglires</taxon>
        <taxon>Glires</taxon>
        <taxon>Rodentia</taxon>
        <taxon>Myomorpha</taxon>
        <taxon>Muroidea</taxon>
        <taxon>Cricetidae</taxon>
        <taxon>Cricetinae</taxon>
        <taxon>Mesocricetus</taxon>
    </lineage>
</organism>